<accession>A0A7X0VEX0</accession>
<evidence type="ECO:0000313" key="3">
    <source>
        <dbReference type="Proteomes" id="UP000547209"/>
    </source>
</evidence>
<dbReference type="Gene3D" id="3.40.50.1820">
    <property type="entry name" value="alpha/beta hydrolase"/>
    <property type="match status" value="1"/>
</dbReference>
<name>A0A7X0VEX0_9BACL</name>
<dbReference type="InterPro" id="IPR002925">
    <property type="entry name" value="Dienelactn_hydro"/>
</dbReference>
<dbReference type="Proteomes" id="UP000547209">
    <property type="component" value="Unassembled WGS sequence"/>
</dbReference>
<organism evidence="2 3">
    <name type="scientific">Cohnella nanjingensis</name>
    <dbReference type="NCBI Taxonomy" id="1387779"/>
    <lineage>
        <taxon>Bacteria</taxon>
        <taxon>Bacillati</taxon>
        <taxon>Bacillota</taxon>
        <taxon>Bacilli</taxon>
        <taxon>Bacillales</taxon>
        <taxon>Paenibacillaceae</taxon>
        <taxon>Cohnella</taxon>
    </lineage>
</organism>
<dbReference type="Pfam" id="PF01738">
    <property type="entry name" value="DLH"/>
    <property type="match status" value="1"/>
</dbReference>
<dbReference type="PANTHER" id="PTHR22946">
    <property type="entry name" value="DIENELACTONE HYDROLASE DOMAIN-CONTAINING PROTEIN-RELATED"/>
    <property type="match status" value="1"/>
</dbReference>
<evidence type="ECO:0000259" key="1">
    <source>
        <dbReference type="Pfam" id="PF01738"/>
    </source>
</evidence>
<dbReference type="AlphaFoldDB" id="A0A7X0VEX0"/>
<keyword evidence="3" id="KW-1185">Reference proteome</keyword>
<dbReference type="RefSeq" id="WP_185141456.1">
    <property type="nucleotide sequence ID" value="NZ_JACJVP010000006.1"/>
</dbReference>
<comment type="caution">
    <text evidence="2">The sequence shown here is derived from an EMBL/GenBank/DDBJ whole genome shotgun (WGS) entry which is preliminary data.</text>
</comment>
<sequence>MDTWGKEGYQEPEAIGNRYREKQKVEFDRLVERMREGAEGRRNRFFRPDTSSQAAFERDAQRFRMQLQSMLGWPEWPPEFSSGGLGANTGSSLQASLSFVAEDPLGSIHRVELDAGYGLTTYGLLFLPRRQGPYPLVISQHGGWGTPELCSGFYGPSNYNGMTRRIWARGVAVFAPQLLLWDEKQYGPAFNRRELDVQLKQLGSSIAAVEIYKIRRSLDYLTSRDDIDAARVGMVGLSYGGFYTLFTAALDTRIKAVYSSCFINNRFVVDWSDFTWFNAGNTYLDAEVCALIAPRFLHVEAGEQDETFLVGHARREMDKVAAWYRELKMDSRFSGVTFAGGHELNPGDEGFDAFFRHLLA</sequence>
<gene>
    <name evidence="2" type="ORF">H7C19_04850</name>
</gene>
<keyword evidence="2" id="KW-0378">Hydrolase</keyword>
<protein>
    <submittedName>
        <fullName evidence="2">Dienelactone hydrolase family protein</fullName>
    </submittedName>
</protein>
<dbReference type="InterPro" id="IPR050261">
    <property type="entry name" value="FrsA_esterase"/>
</dbReference>
<dbReference type="InterPro" id="IPR029058">
    <property type="entry name" value="AB_hydrolase_fold"/>
</dbReference>
<dbReference type="GO" id="GO:0016787">
    <property type="term" value="F:hydrolase activity"/>
    <property type="evidence" value="ECO:0007669"/>
    <property type="project" value="UniProtKB-KW"/>
</dbReference>
<dbReference type="SUPFAM" id="SSF53474">
    <property type="entry name" value="alpha/beta-Hydrolases"/>
    <property type="match status" value="1"/>
</dbReference>
<evidence type="ECO:0000313" key="2">
    <source>
        <dbReference type="EMBL" id="MBB6670014.1"/>
    </source>
</evidence>
<reference evidence="2 3" key="1">
    <citation type="submission" date="2020-08" db="EMBL/GenBank/DDBJ databases">
        <title>Cohnella phylogeny.</title>
        <authorList>
            <person name="Dunlap C."/>
        </authorList>
    </citation>
    <scope>NUCLEOTIDE SEQUENCE [LARGE SCALE GENOMIC DNA]</scope>
    <source>
        <strain evidence="2 3">DSM 28246</strain>
    </source>
</reference>
<proteinExistence type="predicted"/>
<feature type="domain" description="Dienelactone hydrolase" evidence="1">
    <location>
        <begin position="124"/>
        <end position="257"/>
    </location>
</feature>
<dbReference type="EMBL" id="JACJVP010000006">
    <property type="protein sequence ID" value="MBB6670014.1"/>
    <property type="molecule type" value="Genomic_DNA"/>
</dbReference>